<feature type="domain" description="OmpR/PhoB-type" evidence="9">
    <location>
        <begin position="125"/>
        <end position="223"/>
    </location>
</feature>
<dbReference type="Gene3D" id="3.40.50.2300">
    <property type="match status" value="1"/>
</dbReference>
<dbReference type="RefSeq" id="WP_020433395.1">
    <property type="nucleotide sequence ID" value="NZ_AGBD01001692.1"/>
</dbReference>
<organism evidence="10 11">
    <name type="scientific">Paenibacillus riograndensis SBR5</name>
    <dbReference type="NCBI Taxonomy" id="1073571"/>
    <lineage>
        <taxon>Bacteria</taxon>
        <taxon>Bacillati</taxon>
        <taxon>Bacillota</taxon>
        <taxon>Bacilli</taxon>
        <taxon>Bacillales</taxon>
        <taxon>Paenibacillaceae</taxon>
        <taxon>Paenibacillus</taxon>
        <taxon>Paenibacillus sonchi group</taxon>
    </lineage>
</organism>
<dbReference type="PANTHER" id="PTHR48111:SF43">
    <property type="entry name" value="STAGE 0 SPORULATION PROTEIN A HOMOLOG"/>
    <property type="match status" value="1"/>
</dbReference>
<dbReference type="CDD" id="cd00383">
    <property type="entry name" value="trans_reg_C"/>
    <property type="match status" value="1"/>
</dbReference>
<proteinExistence type="predicted"/>
<dbReference type="InterPro" id="IPR001867">
    <property type="entry name" value="OmpR/PhoB-type_DNA-bd"/>
</dbReference>
<dbReference type="GO" id="GO:0005829">
    <property type="term" value="C:cytosol"/>
    <property type="evidence" value="ECO:0007669"/>
    <property type="project" value="TreeGrafter"/>
</dbReference>
<evidence type="ECO:0000256" key="4">
    <source>
        <dbReference type="ARBA" id="ARBA00023125"/>
    </source>
</evidence>
<evidence type="ECO:0000256" key="7">
    <source>
        <dbReference type="PROSITE-ProRule" id="PRU01091"/>
    </source>
</evidence>
<dbReference type="PROSITE" id="PS51755">
    <property type="entry name" value="OMPR_PHOB"/>
    <property type="match status" value="1"/>
</dbReference>
<dbReference type="InterPro" id="IPR001789">
    <property type="entry name" value="Sig_transdc_resp-reg_receiver"/>
</dbReference>
<evidence type="ECO:0000256" key="6">
    <source>
        <dbReference type="PROSITE-ProRule" id="PRU00169"/>
    </source>
</evidence>
<evidence type="ECO:0000259" key="9">
    <source>
        <dbReference type="PROSITE" id="PS51755"/>
    </source>
</evidence>
<evidence type="ECO:0000256" key="3">
    <source>
        <dbReference type="ARBA" id="ARBA00023015"/>
    </source>
</evidence>
<evidence type="ECO:0000256" key="2">
    <source>
        <dbReference type="ARBA" id="ARBA00023012"/>
    </source>
</evidence>
<name>A0A0E4CZ30_9BACL</name>
<dbReference type="SUPFAM" id="SSF52172">
    <property type="entry name" value="CheY-like"/>
    <property type="match status" value="1"/>
</dbReference>
<dbReference type="GO" id="GO:0032993">
    <property type="term" value="C:protein-DNA complex"/>
    <property type="evidence" value="ECO:0007669"/>
    <property type="project" value="TreeGrafter"/>
</dbReference>
<dbReference type="SMART" id="SM00448">
    <property type="entry name" value="REC"/>
    <property type="match status" value="1"/>
</dbReference>
<keyword evidence="2" id="KW-0902">Two-component regulatory system</keyword>
<dbReference type="GO" id="GO:0000976">
    <property type="term" value="F:transcription cis-regulatory region binding"/>
    <property type="evidence" value="ECO:0007669"/>
    <property type="project" value="TreeGrafter"/>
</dbReference>
<dbReference type="PANTHER" id="PTHR48111">
    <property type="entry name" value="REGULATOR OF RPOS"/>
    <property type="match status" value="1"/>
</dbReference>
<dbReference type="InterPro" id="IPR036388">
    <property type="entry name" value="WH-like_DNA-bd_sf"/>
</dbReference>
<dbReference type="InterPro" id="IPR039420">
    <property type="entry name" value="WalR-like"/>
</dbReference>
<keyword evidence="1 6" id="KW-0597">Phosphoprotein</keyword>
<evidence type="ECO:0000313" key="10">
    <source>
        <dbReference type="EMBL" id="CQR58142.1"/>
    </source>
</evidence>
<dbReference type="Gene3D" id="1.10.10.10">
    <property type="entry name" value="Winged helix-like DNA-binding domain superfamily/Winged helix DNA-binding domain"/>
    <property type="match status" value="1"/>
</dbReference>
<reference evidence="11" key="1">
    <citation type="submission" date="2015-03" db="EMBL/GenBank/DDBJ databases">
        <authorList>
            <person name="Wibberg D."/>
        </authorList>
    </citation>
    <scope>NUCLEOTIDE SEQUENCE [LARGE SCALE GENOMIC DNA]</scope>
</reference>
<dbReference type="Pfam" id="PF00072">
    <property type="entry name" value="Response_reg"/>
    <property type="match status" value="1"/>
</dbReference>
<dbReference type="Proteomes" id="UP000033163">
    <property type="component" value="Chromosome I"/>
</dbReference>
<dbReference type="EMBL" id="LN831776">
    <property type="protein sequence ID" value="CQR58142.1"/>
    <property type="molecule type" value="Genomic_DNA"/>
</dbReference>
<feature type="DNA-binding region" description="OmpR/PhoB-type" evidence="7">
    <location>
        <begin position="125"/>
        <end position="223"/>
    </location>
</feature>
<dbReference type="KEGG" id="pri:PRIO_5755"/>
<dbReference type="SMART" id="SM00862">
    <property type="entry name" value="Trans_reg_C"/>
    <property type="match status" value="1"/>
</dbReference>
<dbReference type="HOGENOM" id="CLU_000445_30_3_9"/>
<dbReference type="InterPro" id="IPR011006">
    <property type="entry name" value="CheY-like_superfamily"/>
</dbReference>
<keyword evidence="4 7" id="KW-0238">DNA-binding</keyword>
<gene>
    <name evidence="10" type="ORF">PRIO_5755</name>
</gene>
<accession>A0A0E4CZ30</accession>
<evidence type="ECO:0000259" key="8">
    <source>
        <dbReference type="PROSITE" id="PS50110"/>
    </source>
</evidence>
<protein>
    <submittedName>
        <fullName evidence="10">Transcriptional regulator</fullName>
    </submittedName>
</protein>
<dbReference type="Pfam" id="PF00486">
    <property type="entry name" value="Trans_reg_C"/>
    <property type="match status" value="1"/>
</dbReference>
<dbReference type="Gene3D" id="6.10.250.690">
    <property type="match status" value="1"/>
</dbReference>
<evidence type="ECO:0000256" key="1">
    <source>
        <dbReference type="ARBA" id="ARBA00022553"/>
    </source>
</evidence>
<feature type="modified residue" description="4-aspartylphosphate" evidence="6">
    <location>
        <position position="52"/>
    </location>
</feature>
<keyword evidence="5" id="KW-0804">Transcription</keyword>
<keyword evidence="3" id="KW-0805">Transcription regulation</keyword>
<evidence type="ECO:0000313" key="11">
    <source>
        <dbReference type="Proteomes" id="UP000033163"/>
    </source>
</evidence>
<dbReference type="GO" id="GO:0006355">
    <property type="term" value="P:regulation of DNA-templated transcription"/>
    <property type="evidence" value="ECO:0007669"/>
    <property type="project" value="InterPro"/>
</dbReference>
<feature type="domain" description="Response regulatory" evidence="8">
    <location>
        <begin position="3"/>
        <end position="116"/>
    </location>
</feature>
<dbReference type="PROSITE" id="PS50110">
    <property type="entry name" value="RESPONSE_REGULATORY"/>
    <property type="match status" value="1"/>
</dbReference>
<dbReference type="AlphaFoldDB" id="A0A0E4CZ30"/>
<evidence type="ECO:0000256" key="5">
    <source>
        <dbReference type="ARBA" id="ARBA00023163"/>
    </source>
</evidence>
<dbReference type="GO" id="GO:0000156">
    <property type="term" value="F:phosphorelay response regulator activity"/>
    <property type="evidence" value="ECO:0007669"/>
    <property type="project" value="TreeGrafter"/>
</dbReference>
<sequence>MDKILVIEDDLKLQKYIQEYLQAYSFEVETITDFSRILQQVEESRPRLILLDINLPVLDGFYYLKVLRKSFGMPVIILSARSDESEQIRGMEYGADDYITKPFHIGVLLAKINAVLRRVYHPAQDTGYAVGSLRLLKESMKLQYKDQTMELSKNEFRLIHIFMQNAGEILSREELLEALWDDQVFVDDNTLTVNITRVKKKLSLYGLHNAITTKRGVGYVFDPADC</sequence>
<dbReference type="PATRIC" id="fig|1073571.4.peg.6178"/>